<gene>
    <name evidence="1" type="ORF">H0A75_00635</name>
</gene>
<dbReference type="EMBL" id="JACCHS010000004">
    <property type="protein sequence ID" value="NYT46433.1"/>
    <property type="molecule type" value="Genomic_DNA"/>
</dbReference>
<dbReference type="InterPro" id="IPR036163">
    <property type="entry name" value="HMA_dom_sf"/>
</dbReference>
<dbReference type="AlphaFoldDB" id="A0A7Z0SCC5"/>
<evidence type="ECO:0000313" key="1">
    <source>
        <dbReference type="EMBL" id="NYT46433.1"/>
    </source>
</evidence>
<evidence type="ECO:0000313" key="2">
    <source>
        <dbReference type="Proteomes" id="UP000537890"/>
    </source>
</evidence>
<reference evidence="1 2" key="1">
    <citation type="submission" date="2020-05" db="EMBL/GenBank/DDBJ databases">
        <title>Horizontal transmission and recombination maintain forever young bacterial symbiont genomes.</title>
        <authorList>
            <person name="Russell S.L."/>
            <person name="Pepper-Tunick E."/>
            <person name="Svedberg J."/>
            <person name="Byrne A."/>
            <person name="Ruelas Castillo J."/>
            <person name="Vollmers C."/>
            <person name="Beinart R.A."/>
            <person name="Corbett-Detig R."/>
        </authorList>
    </citation>
    <scope>NUCLEOTIDE SEQUENCE [LARGE SCALE GENOMIC DNA]</scope>
    <source>
        <strain evidence="1">4727-3</strain>
    </source>
</reference>
<comment type="caution">
    <text evidence="1">The sequence shown here is derived from an EMBL/GenBank/DDBJ whole genome shotgun (WGS) entry which is preliminary data.</text>
</comment>
<protein>
    <recommendedName>
        <fullName evidence="3">Copper chaperone</fullName>
    </recommendedName>
</protein>
<organism evidence="1 2">
    <name type="scientific">Candidatus Methanofishera endochildressiae</name>
    <dbReference type="NCBI Taxonomy" id="2738884"/>
    <lineage>
        <taxon>Bacteria</taxon>
        <taxon>Pseudomonadati</taxon>
        <taxon>Pseudomonadota</taxon>
        <taxon>Gammaproteobacteria</taxon>
        <taxon>Candidatus Methanofishera</taxon>
    </lineage>
</organism>
<dbReference type="SUPFAM" id="SSF55008">
    <property type="entry name" value="HMA, heavy metal-associated domain"/>
    <property type="match status" value="1"/>
</dbReference>
<evidence type="ECO:0008006" key="3">
    <source>
        <dbReference type="Google" id="ProtNLM"/>
    </source>
</evidence>
<name>A0A7Z0SCC5_9GAMM</name>
<sequence length="46" mass="5528">MSKRRHCIFRYQPCYDDWVEIEYDETVIDEDAVIEIIEDAGFTVVD</sequence>
<accession>A0A7Z0SCC5</accession>
<dbReference type="Proteomes" id="UP000537890">
    <property type="component" value="Unassembled WGS sequence"/>
</dbReference>
<dbReference type="GO" id="GO:0046872">
    <property type="term" value="F:metal ion binding"/>
    <property type="evidence" value="ECO:0007669"/>
    <property type="project" value="InterPro"/>
</dbReference>
<proteinExistence type="predicted"/>